<dbReference type="SUPFAM" id="SSF51338">
    <property type="entry name" value="Composite domain of metallo-dependent hydrolases"/>
    <property type="match status" value="1"/>
</dbReference>
<dbReference type="GO" id="GO:0046872">
    <property type="term" value="F:metal ion binding"/>
    <property type="evidence" value="ECO:0007669"/>
    <property type="project" value="UniProtKB-KW"/>
</dbReference>
<proteinExistence type="inferred from homology"/>
<dbReference type="EMBL" id="HBUF01549472">
    <property type="protein sequence ID" value="CAG6758376.1"/>
    <property type="molecule type" value="Transcribed_RNA"/>
</dbReference>
<dbReference type="PANTHER" id="PTHR11113">
    <property type="entry name" value="N-ACETYLGLUCOSAMINE-6-PHOSPHATE DEACETYLASE"/>
    <property type="match status" value="1"/>
</dbReference>
<dbReference type="GO" id="GO:0106279">
    <property type="term" value="P:negative regulation of UDP-N-acetylglucosamine biosynthetic process"/>
    <property type="evidence" value="ECO:0007669"/>
    <property type="project" value="UniProtKB-ARBA"/>
</dbReference>
<dbReference type="EMBL" id="HBUF01041639">
    <property type="protein sequence ID" value="CAG6618287.1"/>
    <property type="molecule type" value="Transcribed_RNA"/>
</dbReference>
<dbReference type="GO" id="GO:0019262">
    <property type="term" value="P:N-acetylneuraminate catabolic process"/>
    <property type="evidence" value="ECO:0007669"/>
    <property type="project" value="UniProtKB-ARBA"/>
</dbReference>
<feature type="domain" description="Amidohydrolase-related" evidence="12">
    <location>
        <begin position="57"/>
        <end position="392"/>
    </location>
</feature>
<dbReference type="SUPFAM" id="SSF51556">
    <property type="entry name" value="Metallo-dependent hydrolases"/>
    <property type="match status" value="1"/>
</dbReference>
<evidence type="ECO:0000256" key="9">
    <source>
        <dbReference type="PIRSR" id="PIRSR038994-1"/>
    </source>
</evidence>
<feature type="binding site" evidence="10">
    <location>
        <begin position="320"/>
        <end position="322"/>
    </location>
    <ligand>
        <name>substrate</name>
    </ligand>
</feature>
<evidence type="ECO:0000256" key="8">
    <source>
        <dbReference type="PIRNR" id="PIRNR038994"/>
    </source>
</evidence>
<dbReference type="PANTHER" id="PTHR11113:SF14">
    <property type="entry name" value="N-ACETYLGLUCOSAMINE-6-PHOSPHATE DEACETYLASE"/>
    <property type="match status" value="1"/>
</dbReference>
<feature type="binding site" evidence="11">
    <location>
        <position position="225"/>
    </location>
    <ligand>
        <name>Zn(2+)</name>
        <dbReference type="ChEBI" id="CHEBI:29105"/>
    </ligand>
</feature>
<dbReference type="PIRSF" id="PIRSF038994">
    <property type="entry name" value="NagA"/>
    <property type="match status" value="1"/>
</dbReference>
<evidence type="ECO:0000256" key="6">
    <source>
        <dbReference type="ARBA" id="ARBA00023277"/>
    </source>
</evidence>
<dbReference type="InterPro" id="IPR011059">
    <property type="entry name" value="Metal-dep_hydrolase_composite"/>
</dbReference>
<dbReference type="EMBL" id="HBUF01549473">
    <property type="protein sequence ID" value="CAG6758377.1"/>
    <property type="molecule type" value="Transcribed_RNA"/>
</dbReference>
<feature type="binding site" evidence="11">
    <location>
        <position position="137"/>
    </location>
    <ligand>
        <name>Zn(2+)</name>
        <dbReference type="ChEBI" id="CHEBI:29105"/>
    </ligand>
</feature>
<organism evidence="13">
    <name type="scientific">Cacopsylla melanoneura</name>
    <dbReference type="NCBI Taxonomy" id="428564"/>
    <lineage>
        <taxon>Eukaryota</taxon>
        <taxon>Metazoa</taxon>
        <taxon>Ecdysozoa</taxon>
        <taxon>Arthropoda</taxon>
        <taxon>Hexapoda</taxon>
        <taxon>Insecta</taxon>
        <taxon>Pterygota</taxon>
        <taxon>Neoptera</taxon>
        <taxon>Paraneoptera</taxon>
        <taxon>Hemiptera</taxon>
        <taxon>Sternorrhyncha</taxon>
        <taxon>Psylloidea</taxon>
        <taxon>Psyllidae</taxon>
        <taxon>Psyllinae</taxon>
        <taxon>Cacopsylla</taxon>
    </lineage>
</organism>
<dbReference type="EMBL" id="HBUF01041638">
    <property type="protein sequence ID" value="CAG6618286.1"/>
    <property type="molecule type" value="Transcribed_RNA"/>
</dbReference>
<name>A0A8D8M623_9HEMI</name>
<feature type="binding site" evidence="10">
    <location>
        <position position="236"/>
    </location>
    <ligand>
        <name>substrate</name>
    </ligand>
</feature>
<dbReference type="InterPro" id="IPR032466">
    <property type="entry name" value="Metal_Hydrolase"/>
</dbReference>
<keyword evidence="4 11" id="KW-0479">Metal-binding</keyword>
<dbReference type="Gene3D" id="3.20.20.140">
    <property type="entry name" value="Metal-dependent hydrolases"/>
    <property type="match status" value="1"/>
</dbReference>
<dbReference type="Pfam" id="PF01979">
    <property type="entry name" value="Amidohydro_1"/>
    <property type="match status" value="1"/>
</dbReference>
<evidence type="ECO:0000256" key="3">
    <source>
        <dbReference type="ARBA" id="ARBA00018029"/>
    </source>
</evidence>
<evidence type="ECO:0000259" key="12">
    <source>
        <dbReference type="Pfam" id="PF01979"/>
    </source>
</evidence>
<sequence>MGDNRLIQFYNCRILRDHQIIDEHLWIRGGKFVNPEKVFFDERKVADVRIDCKGRLIAPGFIDIQINGGFGVDFSHDIDSVDKNVGIVARGILAHGVTSFCPTVVTSEPQVYRKVLYKLRKTQGGKHGATVLGAHVEGPFISPEKKGAHLLSSIVTFDKGFESILEIYGNLSSVAIITLAPELPHSMEVIDRLVSEGITVSIGHSSADINIAEQAVSHGASLITHLFNAMLPFHHRDPGIIGLLSSDHIDSSKVYYGIIADGVHTHPSALRIAYSTHPKGLIIVTDAISALGLDEGTHFLGEKKIEIKNNCAYIAGTSTLCGSITPFNACVQHFMKSTRCSLVEALEVSSVHPAKALGIAHSKGTLDFDSDADFVILDDDLNVYSTWIAGDCVYQSGLLK</sequence>
<dbReference type="AlphaFoldDB" id="A0A8D8M623"/>
<evidence type="ECO:0000256" key="10">
    <source>
        <dbReference type="PIRSR" id="PIRSR038994-2"/>
    </source>
</evidence>
<evidence type="ECO:0000313" key="13">
    <source>
        <dbReference type="EMBL" id="CAG6618287.1"/>
    </source>
</evidence>
<dbReference type="EC" id="3.5.1.25" evidence="2 8"/>
<feature type="binding site" evidence="10">
    <location>
        <begin position="228"/>
        <end position="229"/>
    </location>
    <ligand>
        <name>substrate</name>
    </ligand>
</feature>
<evidence type="ECO:0000256" key="4">
    <source>
        <dbReference type="ARBA" id="ARBA00022723"/>
    </source>
</evidence>
<dbReference type="InterPro" id="IPR003764">
    <property type="entry name" value="GlcNAc_6-P_deAcase"/>
</dbReference>
<reference evidence="13" key="1">
    <citation type="submission" date="2021-05" db="EMBL/GenBank/DDBJ databases">
        <authorList>
            <person name="Alioto T."/>
            <person name="Alioto T."/>
            <person name="Gomez Garrido J."/>
        </authorList>
    </citation>
    <scope>NUCLEOTIDE SEQUENCE</scope>
</reference>
<evidence type="ECO:0000256" key="11">
    <source>
        <dbReference type="PIRSR" id="PIRSR038994-3"/>
    </source>
</evidence>
<dbReference type="GO" id="GO:0008448">
    <property type="term" value="F:N-acetylglucosamine-6-phosphate deacetylase activity"/>
    <property type="evidence" value="ECO:0007669"/>
    <property type="project" value="UniProtKB-UniRule"/>
</dbReference>
<comment type="cofactor">
    <cofactor evidence="11">
        <name>a divalent metal cation</name>
        <dbReference type="ChEBI" id="CHEBI:60240"/>
    </cofactor>
    <text evidence="11">Binds 1 divalent metal cation per subunit.</text>
</comment>
<dbReference type="Gene3D" id="2.30.40.10">
    <property type="entry name" value="Urease, subunit C, domain 1"/>
    <property type="match status" value="1"/>
</dbReference>
<dbReference type="InterPro" id="IPR006680">
    <property type="entry name" value="Amidohydro-rel"/>
</dbReference>
<dbReference type="FunFam" id="3.20.20.140:FF:000023">
    <property type="entry name" value="N-acetylglucosamine-6-phosphate deacetylase"/>
    <property type="match status" value="1"/>
</dbReference>
<dbReference type="CDD" id="cd00854">
    <property type="entry name" value="NagA"/>
    <property type="match status" value="1"/>
</dbReference>
<keyword evidence="6 8" id="KW-0119">Carbohydrate metabolism</keyword>
<dbReference type="EMBL" id="HBUF01041637">
    <property type="protein sequence ID" value="CAG6618285.1"/>
    <property type="molecule type" value="Transcribed_RNA"/>
</dbReference>
<evidence type="ECO:0000256" key="7">
    <source>
        <dbReference type="ARBA" id="ARBA00047647"/>
    </source>
</evidence>
<comment type="catalytic activity">
    <reaction evidence="7 8">
        <text>N-acetyl-D-glucosamine 6-phosphate + H2O = D-glucosamine 6-phosphate + acetate</text>
        <dbReference type="Rhea" id="RHEA:22936"/>
        <dbReference type="ChEBI" id="CHEBI:15377"/>
        <dbReference type="ChEBI" id="CHEBI:30089"/>
        <dbReference type="ChEBI" id="CHEBI:57513"/>
        <dbReference type="ChEBI" id="CHEBI:58725"/>
        <dbReference type="EC" id="3.5.1.25"/>
    </reaction>
</comment>
<protein>
    <recommendedName>
        <fullName evidence="3 8">N-acetylglucosamine-6-phosphate deacetylase</fullName>
        <ecNumber evidence="2 8">3.5.1.25</ecNumber>
    </recommendedName>
</protein>
<evidence type="ECO:0000256" key="2">
    <source>
        <dbReference type="ARBA" id="ARBA00011899"/>
    </source>
</evidence>
<feature type="binding site" evidence="10">
    <location>
        <position position="264"/>
    </location>
    <ligand>
        <name>substrate</name>
    </ligand>
</feature>
<keyword evidence="5 8" id="KW-0378">Hydrolase</keyword>
<dbReference type="NCBIfam" id="TIGR00221">
    <property type="entry name" value="nagA"/>
    <property type="match status" value="1"/>
</dbReference>
<dbReference type="GO" id="GO:0006046">
    <property type="term" value="P:N-acetylglucosamine catabolic process"/>
    <property type="evidence" value="ECO:0007669"/>
    <property type="project" value="TreeGrafter"/>
</dbReference>
<feature type="binding site" evidence="11">
    <location>
        <position position="204"/>
    </location>
    <ligand>
        <name>Zn(2+)</name>
        <dbReference type="ChEBI" id="CHEBI:29105"/>
    </ligand>
</feature>
<accession>A0A8D8M623</accession>
<evidence type="ECO:0000256" key="1">
    <source>
        <dbReference type="ARBA" id="ARBA00010716"/>
    </source>
</evidence>
<evidence type="ECO:0000256" key="5">
    <source>
        <dbReference type="ARBA" id="ARBA00022801"/>
    </source>
</evidence>
<comment type="similarity">
    <text evidence="1 8">Belongs to the metallo-dependent hydrolases superfamily. NagA family.</text>
</comment>
<feature type="active site" description="Proton donor/acceptor" evidence="9">
    <location>
        <position position="286"/>
    </location>
</feature>
<feature type="binding site" evidence="10">
    <location>
        <position position="148"/>
    </location>
    <ligand>
        <name>substrate</name>
    </ligand>
</feature>